<feature type="transmembrane region" description="Helical" evidence="6">
    <location>
        <begin position="431"/>
        <end position="450"/>
    </location>
</feature>
<feature type="transmembrane region" description="Helical" evidence="6">
    <location>
        <begin position="539"/>
        <end position="559"/>
    </location>
</feature>
<feature type="transmembrane region" description="Helical" evidence="6">
    <location>
        <begin position="228"/>
        <end position="247"/>
    </location>
</feature>
<evidence type="ECO:0000256" key="3">
    <source>
        <dbReference type="ARBA" id="ARBA00022989"/>
    </source>
</evidence>
<organism evidence="9 10">
    <name type="scientific">Iris pallida</name>
    <name type="common">Sweet iris</name>
    <dbReference type="NCBI Taxonomy" id="29817"/>
    <lineage>
        <taxon>Eukaryota</taxon>
        <taxon>Viridiplantae</taxon>
        <taxon>Streptophyta</taxon>
        <taxon>Embryophyta</taxon>
        <taxon>Tracheophyta</taxon>
        <taxon>Spermatophyta</taxon>
        <taxon>Magnoliopsida</taxon>
        <taxon>Liliopsida</taxon>
        <taxon>Asparagales</taxon>
        <taxon>Iridaceae</taxon>
        <taxon>Iridoideae</taxon>
        <taxon>Irideae</taxon>
        <taxon>Iris</taxon>
    </lineage>
</organism>
<evidence type="ECO:0000259" key="7">
    <source>
        <dbReference type="Pfam" id="PF06813"/>
    </source>
</evidence>
<proteinExistence type="predicted"/>
<feature type="domain" description="Nodulin-like" evidence="7">
    <location>
        <begin position="30"/>
        <end position="278"/>
    </location>
</feature>
<dbReference type="InterPro" id="IPR010658">
    <property type="entry name" value="Nodulin-like"/>
</dbReference>
<evidence type="ECO:0000256" key="4">
    <source>
        <dbReference type="ARBA" id="ARBA00023136"/>
    </source>
</evidence>
<evidence type="ECO:0000313" key="9">
    <source>
        <dbReference type="EMBL" id="KAJ6840065.1"/>
    </source>
</evidence>
<dbReference type="GO" id="GO:0016020">
    <property type="term" value="C:membrane"/>
    <property type="evidence" value="ECO:0007669"/>
    <property type="project" value="UniProtKB-SubCell"/>
</dbReference>
<name>A0AAX6HHY6_IRIPA</name>
<feature type="transmembrane region" description="Helical" evidence="6">
    <location>
        <begin position="161"/>
        <end position="183"/>
    </location>
</feature>
<dbReference type="EMBL" id="JANAVB010009596">
    <property type="protein sequence ID" value="KAJ6840065.1"/>
    <property type="molecule type" value="Genomic_DNA"/>
</dbReference>
<comment type="caution">
    <text evidence="9">The sequence shown here is derived from an EMBL/GenBank/DDBJ whole genome shotgun (WGS) entry which is preliminary data.</text>
</comment>
<comment type="subcellular location">
    <subcellularLocation>
        <location evidence="1">Membrane</location>
        <topology evidence="1">Multi-pass membrane protein</topology>
    </subcellularLocation>
</comment>
<dbReference type="Pfam" id="PF06813">
    <property type="entry name" value="Nodulin-like"/>
    <property type="match status" value="1"/>
</dbReference>
<keyword evidence="4 6" id="KW-0472">Membrane</keyword>
<dbReference type="Proteomes" id="UP001140949">
    <property type="component" value="Unassembled WGS sequence"/>
</dbReference>
<evidence type="ECO:0000256" key="6">
    <source>
        <dbReference type="SAM" id="Phobius"/>
    </source>
</evidence>
<sequence>MASARACNDTGTGSASLDALGFVAQVLRGRWMLIFACFLLMSAAGTTYIFGIYSKDLKSSLGYDQQTLNTLSFYKDLGANINIVSGLINEVTPPWVVLSMGAAMNLFGYLMIYLAITGRLARPKVWQMCLYIYVGANSQSFASTGALVTCVKNIPDNRGMLLGLLKGFLGLSGAIFDQLYLAFYGGDDSKSLVLLIAWLPSAIAILSLPIVRIMEVVKTVAKESAKPFYCFLYISLALVAYLMVMIIVEKSVSFSDPEYAANAAVVVFLLFLPLGVVIKEELRIWKQKKRHTLSNPRATTMVVVEKPMAIQPAQPEPEPDAAESSSSKPKKSSFVSWMVRTFKAPMRGEDYTIPQALASIDMIVLVFAVVAGVGGTLTAIDNMGQIGESLGYPAKSIGTFVSLISIWNCLGRLASGFLSEILLTRYKFPRPLVLTLVILVSCVGHLLIAFGVPGSLYFSSVIIGFCFGAQAPIILAIISEIFGLKYYSTLYNFGSIATPLGTYILNIKVTGRLYDLEAAKQNHGVKEATCIGTQCFKHAFLVITAATLVGAAASFILVWRSWSFYKGDVYAKFRVAAESAVEGENAVVASAETNNTSAFKEKDENRPYSNKDHQ</sequence>
<feature type="transmembrane region" description="Helical" evidence="6">
    <location>
        <begin position="259"/>
        <end position="278"/>
    </location>
</feature>
<feature type="compositionally biased region" description="Basic and acidic residues" evidence="5">
    <location>
        <begin position="599"/>
        <end position="614"/>
    </location>
</feature>
<evidence type="ECO:0008006" key="11">
    <source>
        <dbReference type="Google" id="ProtNLM"/>
    </source>
</evidence>
<feature type="transmembrane region" description="Helical" evidence="6">
    <location>
        <begin position="456"/>
        <end position="478"/>
    </location>
</feature>
<evidence type="ECO:0000256" key="1">
    <source>
        <dbReference type="ARBA" id="ARBA00004141"/>
    </source>
</evidence>
<keyword evidence="2 6" id="KW-0812">Transmembrane</keyword>
<evidence type="ECO:0000313" key="10">
    <source>
        <dbReference type="Proteomes" id="UP001140949"/>
    </source>
</evidence>
<dbReference type="SUPFAM" id="SSF103473">
    <property type="entry name" value="MFS general substrate transporter"/>
    <property type="match status" value="1"/>
</dbReference>
<accession>A0AAX6HHY6</accession>
<feature type="region of interest" description="Disordered" evidence="5">
    <location>
        <begin position="594"/>
        <end position="614"/>
    </location>
</feature>
<keyword evidence="10" id="KW-1185">Reference proteome</keyword>
<feature type="transmembrane region" description="Helical" evidence="6">
    <location>
        <begin position="490"/>
        <end position="507"/>
    </location>
</feature>
<protein>
    <recommendedName>
        <fullName evidence="11">Nodulin-like domain-containing protein</fullName>
    </recommendedName>
</protein>
<dbReference type="InterPro" id="IPR056555">
    <property type="entry name" value="NFD4_C"/>
</dbReference>
<feature type="transmembrane region" description="Helical" evidence="6">
    <location>
        <begin position="356"/>
        <end position="380"/>
    </location>
</feature>
<feature type="transmembrane region" description="Helical" evidence="6">
    <location>
        <begin position="195"/>
        <end position="216"/>
    </location>
</feature>
<reference evidence="9" key="1">
    <citation type="journal article" date="2023" name="GigaByte">
        <title>Genome assembly of the bearded iris, Iris pallida Lam.</title>
        <authorList>
            <person name="Bruccoleri R.E."/>
            <person name="Oakeley E.J."/>
            <person name="Faust A.M.E."/>
            <person name="Altorfer M."/>
            <person name="Dessus-Babus S."/>
            <person name="Burckhardt D."/>
            <person name="Oertli M."/>
            <person name="Naumann U."/>
            <person name="Petersen F."/>
            <person name="Wong J."/>
        </authorList>
    </citation>
    <scope>NUCLEOTIDE SEQUENCE</scope>
    <source>
        <strain evidence="9">GSM-AAB239-AS_SAM_17_03QT</strain>
    </source>
</reference>
<evidence type="ECO:0000256" key="2">
    <source>
        <dbReference type="ARBA" id="ARBA00022692"/>
    </source>
</evidence>
<evidence type="ECO:0000259" key="8">
    <source>
        <dbReference type="Pfam" id="PF23262"/>
    </source>
</evidence>
<gene>
    <name evidence="9" type="ORF">M6B38_312505</name>
</gene>
<evidence type="ECO:0000256" key="5">
    <source>
        <dbReference type="SAM" id="MobiDB-lite"/>
    </source>
</evidence>
<feature type="transmembrane region" description="Helical" evidence="6">
    <location>
        <begin position="392"/>
        <end position="410"/>
    </location>
</feature>
<dbReference type="Pfam" id="PF23262">
    <property type="entry name" value="NFD4_C"/>
    <property type="match status" value="1"/>
</dbReference>
<dbReference type="Gene3D" id="1.20.1250.20">
    <property type="entry name" value="MFS general substrate transporter like domains"/>
    <property type="match status" value="1"/>
</dbReference>
<dbReference type="AlphaFoldDB" id="A0AAX6HHY6"/>
<keyword evidence="3 6" id="KW-1133">Transmembrane helix</keyword>
<feature type="transmembrane region" description="Helical" evidence="6">
    <location>
        <begin position="95"/>
        <end position="116"/>
    </location>
</feature>
<dbReference type="PANTHER" id="PTHR21576:SF84">
    <property type="entry name" value="FAMILY PROTEIN, PUTATIVE, EXPRESSED-RELATED"/>
    <property type="match status" value="1"/>
</dbReference>
<dbReference type="PANTHER" id="PTHR21576">
    <property type="entry name" value="UNCHARACTERIZED NODULIN-LIKE PROTEIN"/>
    <property type="match status" value="1"/>
</dbReference>
<feature type="domain" description="NFD4 C-terminal" evidence="8">
    <location>
        <begin position="367"/>
        <end position="565"/>
    </location>
</feature>
<feature type="transmembrane region" description="Helical" evidence="6">
    <location>
        <begin position="31"/>
        <end position="53"/>
    </location>
</feature>
<reference evidence="9" key="2">
    <citation type="submission" date="2023-04" db="EMBL/GenBank/DDBJ databases">
        <authorList>
            <person name="Bruccoleri R.E."/>
            <person name="Oakeley E.J."/>
            <person name="Faust A.-M."/>
            <person name="Dessus-Babus S."/>
            <person name="Altorfer M."/>
            <person name="Burckhardt D."/>
            <person name="Oertli M."/>
            <person name="Naumann U."/>
            <person name="Petersen F."/>
            <person name="Wong J."/>
        </authorList>
    </citation>
    <scope>NUCLEOTIDE SEQUENCE</scope>
    <source>
        <strain evidence="9">GSM-AAB239-AS_SAM_17_03QT</strain>
        <tissue evidence="9">Leaf</tissue>
    </source>
</reference>
<dbReference type="InterPro" id="IPR036259">
    <property type="entry name" value="MFS_trans_sf"/>
</dbReference>